<dbReference type="GeneID" id="118423106"/>
<reference evidence="1" key="1">
    <citation type="journal article" date="2020" name="Nat. Ecol. Evol.">
        <title>Deeply conserved synteny resolves early events in vertebrate evolution.</title>
        <authorList>
            <person name="Simakov O."/>
            <person name="Marletaz F."/>
            <person name="Yue J.X."/>
            <person name="O'Connell B."/>
            <person name="Jenkins J."/>
            <person name="Brandt A."/>
            <person name="Calef R."/>
            <person name="Tung C.H."/>
            <person name="Huang T.K."/>
            <person name="Schmutz J."/>
            <person name="Satoh N."/>
            <person name="Yu J.K."/>
            <person name="Putnam N.H."/>
            <person name="Green R.E."/>
            <person name="Rokhsar D.S."/>
        </authorList>
    </citation>
    <scope>NUCLEOTIDE SEQUENCE [LARGE SCALE GENOMIC DNA]</scope>
    <source>
        <strain evidence="1">S238N-H82</strain>
    </source>
</reference>
<sequence length="338" mass="39555">MAEFESKMQAWIKDEQCEVGRILTRLLFDIQGKCLEEARNDVNSFRERVRNALCKMHEAHGVLALGQGVQKITYQDPFYQLGYLYKLSMLSGRSLSKVIYYSRAMENRTMQTSITVVCLGGGPGSDVLGVLDYFVKCMAHFQGQLNIQLYDRRDKWAACWGSLKTAINAELYDGRISVSFHDFDVTTDDKNKPNLQNADIITMHYFMEEVYSERNEPNVVECFDYILQTAKPGALFLYSGMFMYGAIDWVHQLFNNCELLTPGTEPPHRWYQNHRTTLTEWIPCIEVNLNHERDLQLFDDIKGDLERFYDPKEVAQRCHGKVIYRLYRKVNNHSHWYW</sequence>
<organism evidence="1 2">
    <name type="scientific">Branchiostoma floridae</name>
    <name type="common">Florida lancelet</name>
    <name type="synonym">Amphioxus</name>
    <dbReference type="NCBI Taxonomy" id="7739"/>
    <lineage>
        <taxon>Eukaryota</taxon>
        <taxon>Metazoa</taxon>
        <taxon>Chordata</taxon>
        <taxon>Cephalochordata</taxon>
        <taxon>Leptocardii</taxon>
        <taxon>Amphioxiformes</taxon>
        <taxon>Branchiostomatidae</taxon>
        <taxon>Branchiostoma</taxon>
    </lineage>
</organism>
<gene>
    <name evidence="2" type="primary">LOC118423106</name>
</gene>
<name>A0A9J7LRJ9_BRAFL</name>
<dbReference type="Proteomes" id="UP000001554">
    <property type="component" value="Chromosome 9"/>
</dbReference>
<evidence type="ECO:0000313" key="1">
    <source>
        <dbReference type="Proteomes" id="UP000001554"/>
    </source>
</evidence>
<dbReference type="OMA" id="CWESLET"/>
<evidence type="ECO:0000313" key="2">
    <source>
        <dbReference type="RefSeq" id="XP_035686993.1"/>
    </source>
</evidence>
<accession>A0A9J7LRJ9</accession>
<dbReference type="Pfam" id="PF11312">
    <property type="entry name" value="Methyltransf_34"/>
    <property type="match status" value="1"/>
</dbReference>
<dbReference type="AlphaFoldDB" id="A0A9J7LRJ9"/>
<dbReference type="InterPro" id="IPR021463">
    <property type="entry name" value="Methyltransf_34"/>
</dbReference>
<keyword evidence="1" id="KW-1185">Reference proteome</keyword>
<proteinExistence type="predicted"/>
<dbReference type="KEGG" id="bfo:118423106"/>
<protein>
    <submittedName>
        <fullName evidence="2">Uncharacterized protein LOC118423106 isoform X1</fullName>
    </submittedName>
</protein>
<dbReference type="RefSeq" id="XP_035686993.1">
    <property type="nucleotide sequence ID" value="XM_035831100.1"/>
</dbReference>
<dbReference type="OrthoDB" id="2126785at2759"/>
<reference evidence="2" key="2">
    <citation type="submission" date="2025-08" db="UniProtKB">
        <authorList>
            <consortium name="RefSeq"/>
        </authorList>
    </citation>
    <scope>IDENTIFICATION</scope>
    <source>
        <strain evidence="2">S238N-H82</strain>
        <tissue evidence="2">Testes</tissue>
    </source>
</reference>